<reference evidence="2 3" key="1">
    <citation type="submission" date="2024-03" db="EMBL/GenBank/DDBJ databases">
        <title>The genome assembly and annotation of the cricket Gryllus longicercus Weissman &amp; Gray.</title>
        <authorList>
            <person name="Szrajer S."/>
            <person name="Gray D."/>
            <person name="Ylla G."/>
        </authorList>
    </citation>
    <scope>NUCLEOTIDE SEQUENCE [LARGE SCALE GENOMIC DNA]</scope>
    <source>
        <strain evidence="2">DAG 2021-001</strain>
        <tissue evidence="2">Whole body minus gut</tissue>
    </source>
</reference>
<dbReference type="AlphaFoldDB" id="A0AAN9VJX1"/>
<protein>
    <submittedName>
        <fullName evidence="2">Uncharacterized protein</fullName>
    </submittedName>
</protein>
<name>A0AAN9VJX1_9ORTH</name>
<comment type="caution">
    <text evidence="2">The sequence shown here is derived from an EMBL/GenBank/DDBJ whole genome shotgun (WGS) entry which is preliminary data.</text>
</comment>
<organism evidence="2 3">
    <name type="scientific">Gryllus longicercus</name>
    <dbReference type="NCBI Taxonomy" id="2509291"/>
    <lineage>
        <taxon>Eukaryota</taxon>
        <taxon>Metazoa</taxon>
        <taxon>Ecdysozoa</taxon>
        <taxon>Arthropoda</taxon>
        <taxon>Hexapoda</taxon>
        <taxon>Insecta</taxon>
        <taxon>Pterygota</taxon>
        <taxon>Neoptera</taxon>
        <taxon>Polyneoptera</taxon>
        <taxon>Orthoptera</taxon>
        <taxon>Ensifera</taxon>
        <taxon>Gryllidea</taxon>
        <taxon>Grylloidea</taxon>
        <taxon>Gryllidae</taxon>
        <taxon>Gryllinae</taxon>
        <taxon>Gryllus</taxon>
    </lineage>
</organism>
<feature type="compositionally biased region" description="Low complexity" evidence="1">
    <location>
        <begin position="42"/>
        <end position="57"/>
    </location>
</feature>
<sequence length="103" mass="10057">MAPPMVTIEPEVGGAASFKKSIKKSSVCAEMASELRLAVRCRGSSRPARARRPPSGTASGGGGGAAVRPGAPGGGSDRFVPLGPYAAYGFAAAAAGGGKEPLA</sequence>
<evidence type="ECO:0000256" key="1">
    <source>
        <dbReference type="SAM" id="MobiDB-lite"/>
    </source>
</evidence>
<feature type="region of interest" description="Disordered" evidence="1">
    <location>
        <begin position="41"/>
        <end position="75"/>
    </location>
</feature>
<keyword evidence="3" id="KW-1185">Reference proteome</keyword>
<evidence type="ECO:0000313" key="2">
    <source>
        <dbReference type="EMBL" id="KAK7863962.1"/>
    </source>
</evidence>
<proteinExistence type="predicted"/>
<dbReference type="Proteomes" id="UP001378592">
    <property type="component" value="Unassembled WGS sequence"/>
</dbReference>
<gene>
    <name evidence="2" type="ORF">R5R35_000078</name>
</gene>
<evidence type="ECO:0000313" key="3">
    <source>
        <dbReference type="Proteomes" id="UP001378592"/>
    </source>
</evidence>
<accession>A0AAN9VJX1</accession>
<dbReference type="EMBL" id="JAZDUA010000214">
    <property type="protein sequence ID" value="KAK7863962.1"/>
    <property type="molecule type" value="Genomic_DNA"/>
</dbReference>
<feature type="compositionally biased region" description="Gly residues" evidence="1">
    <location>
        <begin position="58"/>
        <end position="75"/>
    </location>
</feature>